<keyword evidence="15" id="KW-0968">Cytoplasmic vesicle</keyword>
<evidence type="ECO:0000256" key="5">
    <source>
        <dbReference type="ARBA" id="ARBA00022673"/>
    </source>
</evidence>
<gene>
    <name evidence="20 21 22 23" type="primary">LOC100198472</name>
</gene>
<feature type="transmembrane region" description="Helical" evidence="17">
    <location>
        <begin position="355"/>
        <end position="375"/>
    </location>
</feature>
<feature type="transmembrane region" description="Helical" evidence="17">
    <location>
        <begin position="116"/>
        <end position="141"/>
    </location>
</feature>
<evidence type="ECO:0000256" key="10">
    <source>
        <dbReference type="ARBA" id="ARBA00023180"/>
    </source>
</evidence>
<reference evidence="20 21" key="1">
    <citation type="submission" date="2025-05" db="UniProtKB">
        <authorList>
            <consortium name="RefSeq"/>
        </authorList>
    </citation>
    <scope>IDENTIFICATION</scope>
</reference>
<evidence type="ECO:0000256" key="17">
    <source>
        <dbReference type="SAM" id="Phobius"/>
    </source>
</evidence>
<dbReference type="RefSeq" id="XP_065670008.1">
    <property type="nucleotide sequence ID" value="XM_065813936.1"/>
</dbReference>
<dbReference type="PANTHER" id="PTHR10877">
    <property type="entry name" value="POLYCYSTIN FAMILY MEMBER"/>
    <property type="match status" value="1"/>
</dbReference>
<keyword evidence="19" id="KW-1185">Reference proteome</keyword>
<name>A0ABM4D6R8_HYDVU</name>
<feature type="transmembrane region" description="Helical" evidence="17">
    <location>
        <begin position="546"/>
        <end position="567"/>
    </location>
</feature>
<evidence type="ECO:0000313" key="20">
    <source>
        <dbReference type="RefSeq" id="XP_065670007.1"/>
    </source>
</evidence>
<keyword evidence="10" id="KW-0325">Glycoprotein</keyword>
<dbReference type="RefSeq" id="XP_065670010.1">
    <property type="nucleotide sequence ID" value="XM_065813938.1"/>
</dbReference>
<feature type="transmembrane region" description="Helical" evidence="17">
    <location>
        <begin position="484"/>
        <end position="504"/>
    </location>
</feature>
<organism evidence="19 20">
    <name type="scientific">Hydra vulgaris</name>
    <name type="common">Hydra</name>
    <name type="synonym">Hydra attenuata</name>
    <dbReference type="NCBI Taxonomy" id="6087"/>
    <lineage>
        <taxon>Eukaryota</taxon>
        <taxon>Metazoa</taxon>
        <taxon>Cnidaria</taxon>
        <taxon>Hydrozoa</taxon>
        <taxon>Hydroidolina</taxon>
        <taxon>Anthoathecata</taxon>
        <taxon>Aplanulata</taxon>
        <taxon>Hydridae</taxon>
        <taxon>Hydra</taxon>
    </lineage>
</organism>
<proteinExistence type="inferred from homology"/>
<evidence type="ECO:0000313" key="23">
    <source>
        <dbReference type="RefSeq" id="XP_065670010.1"/>
    </source>
</evidence>
<dbReference type="Gene3D" id="1.10.238.10">
    <property type="entry name" value="EF-hand"/>
    <property type="match status" value="1"/>
</dbReference>
<evidence type="ECO:0000256" key="8">
    <source>
        <dbReference type="ARBA" id="ARBA00022989"/>
    </source>
</evidence>
<evidence type="ECO:0000256" key="13">
    <source>
        <dbReference type="ARBA" id="ARBA00023273"/>
    </source>
</evidence>
<evidence type="ECO:0000256" key="9">
    <source>
        <dbReference type="ARBA" id="ARBA00023136"/>
    </source>
</evidence>
<comment type="subcellular location">
    <subcellularLocation>
        <location evidence="1">Cell projection</location>
        <location evidence="1">Cilium membrane</location>
        <topology evidence="1">Multi-pass membrane protein</topology>
    </subcellularLocation>
    <subcellularLocation>
        <location evidence="2">Cytoplasmic vesicle</location>
    </subcellularLocation>
</comment>
<evidence type="ECO:0000256" key="4">
    <source>
        <dbReference type="ARBA" id="ARBA00007828"/>
    </source>
</evidence>
<protein>
    <submittedName>
        <fullName evidence="20 21">Polycystin-2 isoform X2</fullName>
    </submittedName>
</protein>
<dbReference type="InterPro" id="IPR018247">
    <property type="entry name" value="EF_Hand_1_Ca_BS"/>
</dbReference>
<feature type="compositionally biased region" description="Polar residues" evidence="16">
    <location>
        <begin position="803"/>
        <end position="816"/>
    </location>
</feature>
<keyword evidence="9 17" id="KW-0472">Membrane</keyword>
<comment type="similarity">
    <text evidence="3">Belongs to the polycystin family.</text>
</comment>
<keyword evidence="14" id="KW-0813">Transport</keyword>
<keyword evidence="8 17" id="KW-1133">Transmembrane helix</keyword>
<keyword evidence="5" id="KW-0107">Calcium channel</keyword>
<dbReference type="Gene3D" id="1.10.287.70">
    <property type="match status" value="1"/>
</dbReference>
<dbReference type="PRINTS" id="PR01433">
    <property type="entry name" value="POLYCYSTIN2"/>
</dbReference>
<keyword evidence="6 17" id="KW-0812">Transmembrane</keyword>
<feature type="compositionally biased region" description="Acidic residues" evidence="16">
    <location>
        <begin position="824"/>
        <end position="841"/>
    </location>
</feature>
<evidence type="ECO:0000259" key="18">
    <source>
        <dbReference type="PROSITE" id="PS50222"/>
    </source>
</evidence>
<dbReference type="InterPro" id="IPR011992">
    <property type="entry name" value="EF-hand-dom_pair"/>
</dbReference>
<evidence type="ECO:0000256" key="1">
    <source>
        <dbReference type="ARBA" id="ARBA00004272"/>
    </source>
</evidence>
<evidence type="ECO:0000256" key="7">
    <source>
        <dbReference type="ARBA" id="ARBA00022837"/>
    </source>
</evidence>
<dbReference type="InterPro" id="IPR046791">
    <property type="entry name" value="Polycystin_dom"/>
</dbReference>
<feature type="domain" description="EF-hand" evidence="18">
    <location>
        <begin position="607"/>
        <end position="642"/>
    </location>
</feature>
<evidence type="ECO:0000256" key="11">
    <source>
        <dbReference type="ARBA" id="ARBA00023223"/>
    </source>
</evidence>
<accession>A0ABM4D6R8</accession>
<evidence type="ECO:0000256" key="14">
    <source>
        <dbReference type="ARBA" id="ARBA00023303"/>
    </source>
</evidence>
<evidence type="ECO:0000256" key="12">
    <source>
        <dbReference type="ARBA" id="ARBA00023262"/>
    </source>
</evidence>
<feature type="transmembrane region" description="Helical" evidence="17">
    <location>
        <begin position="445"/>
        <end position="464"/>
    </location>
</feature>
<keyword evidence="5" id="KW-0109">Calcium transport</keyword>
<dbReference type="PROSITE" id="PS50222">
    <property type="entry name" value="EF_HAND_2"/>
    <property type="match status" value="1"/>
</dbReference>
<dbReference type="SUPFAM" id="SSF81324">
    <property type="entry name" value="Voltage-gated potassium channels"/>
    <property type="match status" value="1"/>
</dbReference>
<dbReference type="GeneID" id="100198472"/>
<dbReference type="InterPro" id="IPR027359">
    <property type="entry name" value="Volt_channel_dom_sf"/>
</dbReference>
<evidence type="ECO:0000313" key="19">
    <source>
        <dbReference type="Proteomes" id="UP001652625"/>
    </source>
</evidence>
<feature type="region of interest" description="Disordered" evidence="16">
    <location>
        <begin position="698"/>
        <end position="724"/>
    </location>
</feature>
<keyword evidence="12" id="KW-0599">Photoprotein</keyword>
<evidence type="ECO:0000256" key="3">
    <source>
        <dbReference type="ARBA" id="ARBA00007200"/>
    </source>
</evidence>
<keyword evidence="14" id="KW-0406">Ion transport</keyword>
<dbReference type="InterPro" id="IPR013122">
    <property type="entry name" value="PKD1_2_channel"/>
</dbReference>
<feature type="region of interest" description="Disordered" evidence="16">
    <location>
        <begin position="803"/>
        <end position="841"/>
    </location>
</feature>
<keyword evidence="14" id="KW-0407">Ion channel</keyword>
<keyword evidence="7" id="KW-0106">Calcium</keyword>
<dbReference type="Proteomes" id="UP001652625">
    <property type="component" value="Chromosome 12"/>
</dbReference>
<evidence type="ECO:0000256" key="16">
    <source>
        <dbReference type="SAM" id="MobiDB-lite"/>
    </source>
</evidence>
<dbReference type="RefSeq" id="XP_065670009.1">
    <property type="nucleotide sequence ID" value="XM_065813937.1"/>
</dbReference>
<sequence length="841" mass="96264">MSATKRFRSTKDLQLSQQQELSIRNDYGGSRVSFTSSKSSPWHDDTSFILKQKALSSSEREISNLQSTTSINQFKRPKPIPFKEMFLRSLRGLWKTRYSDELKDKTEAMKVTLKELAIYVFFLMIACIITFGMTSTSMFYMTNAIQGVLAPTPPKEMPGESGDVFPYLKDTVIGALYVESYYDNSPVKTSELGYIFFENKLLGRPRLRQVRVSNESCIVHEYFRDEIGECYAPYSPSTEFVGKFGLENGSAWEYQSEQELDGQSFSGPISSYGGGGYTVLFGADSEESTTIVNYLESNRWIDRGTRAVFFDFAVYNANINLFCVVRLLLEFPATGGCFPIFYFQTLKLLRYVTSMDYFVMACEAIFILLLIYYSIEEAIEIKKHGTSYFSDVWNVMDVIIVLLGFICVIFNGVRTLSVANKLRITLEERDQYANFEILANMQTKFNDLVAVYIFLIWIKLFKYLSFNKTMTQLQSTLSRCAKDIAGFSVMFFIVFFAYALWGYLLLGPQLIDYSTYLNSIFACFRIILGDFAWSDINGAAPSMGPIFFISYVFMVFFILINMFLAIINDTYSEVKSDLAEQKDEFEIGDYFKKGYDKMMSNLSFKREKIVDIQKALQTADVNCDNMLDFEEWRAELKLRGHADLEIEAVFTQYDLDGDRILNEIEQQKMHDDLDIKMEELEDEIEEVRKSKGNLKKIQSKINMRSGDNDDDEDDEKDSDRESSPTGLVKYEEFSILARRVDRVEQSIGGMVSKIDSVLLKLEAMDKAKIKGRETMTKLLDSIAEQELSVFKEFGNKSSTNIFRPTSAISKQSNDSVISIKEHNDGDDDDDGDNDDGDDPVN</sequence>
<dbReference type="InterPro" id="IPR003915">
    <property type="entry name" value="PKD_2"/>
</dbReference>
<evidence type="ECO:0000313" key="21">
    <source>
        <dbReference type="RefSeq" id="XP_065670008.1"/>
    </source>
</evidence>
<evidence type="ECO:0000256" key="6">
    <source>
        <dbReference type="ARBA" id="ARBA00022692"/>
    </source>
</evidence>
<feature type="transmembrane region" description="Helical" evidence="17">
    <location>
        <begin position="395"/>
        <end position="413"/>
    </location>
</feature>
<dbReference type="InterPro" id="IPR002048">
    <property type="entry name" value="EF_hand_dom"/>
</dbReference>
<dbReference type="InterPro" id="IPR051223">
    <property type="entry name" value="Polycystin"/>
</dbReference>
<dbReference type="Pfam" id="PF08016">
    <property type="entry name" value="PKD_channel"/>
    <property type="match status" value="1"/>
</dbReference>
<dbReference type="PROSITE" id="PS00018">
    <property type="entry name" value="EF_HAND_1"/>
    <property type="match status" value="1"/>
</dbReference>
<keyword evidence="13" id="KW-0966">Cell projection</keyword>
<evidence type="ECO:0000313" key="22">
    <source>
        <dbReference type="RefSeq" id="XP_065670009.1"/>
    </source>
</evidence>
<evidence type="ECO:0000256" key="15">
    <source>
        <dbReference type="ARBA" id="ARBA00023329"/>
    </source>
</evidence>
<dbReference type="Pfam" id="PF20519">
    <property type="entry name" value="Polycystin_dom"/>
    <property type="match status" value="1"/>
</dbReference>
<dbReference type="PANTHER" id="PTHR10877:SF183">
    <property type="entry name" value="AT14535P-RELATED"/>
    <property type="match status" value="1"/>
</dbReference>
<evidence type="ECO:0000256" key="2">
    <source>
        <dbReference type="ARBA" id="ARBA00004541"/>
    </source>
</evidence>
<keyword evidence="11" id="KW-0455">Luminescence</keyword>
<dbReference type="SUPFAM" id="SSF47473">
    <property type="entry name" value="EF-hand"/>
    <property type="match status" value="1"/>
</dbReference>
<dbReference type="RefSeq" id="XP_065670007.1">
    <property type="nucleotide sequence ID" value="XM_065813935.1"/>
</dbReference>
<dbReference type="Gene3D" id="1.20.120.350">
    <property type="entry name" value="Voltage-gated potassium channels. Chain C"/>
    <property type="match status" value="1"/>
</dbReference>
<dbReference type="Gene3D" id="1.20.5.340">
    <property type="match status" value="1"/>
</dbReference>
<comment type="similarity">
    <text evidence="4">Belongs to the aequorin family.</text>
</comment>